<keyword evidence="1" id="KW-1133">Transmembrane helix</keyword>
<name>A0ABU9W4Q3_9MICO</name>
<evidence type="ECO:0000256" key="1">
    <source>
        <dbReference type="SAM" id="Phobius"/>
    </source>
</evidence>
<feature type="transmembrane region" description="Helical" evidence="1">
    <location>
        <begin position="25"/>
        <end position="48"/>
    </location>
</feature>
<comment type="caution">
    <text evidence="2">The sequence shown here is derived from an EMBL/GenBank/DDBJ whole genome shotgun (WGS) entry which is preliminary data.</text>
</comment>
<accession>A0ABU9W4Q3</accession>
<dbReference type="EMBL" id="JBCLVG010000002">
    <property type="protein sequence ID" value="MEN1946977.1"/>
    <property type="molecule type" value="Genomic_DNA"/>
</dbReference>
<proteinExistence type="predicted"/>
<reference evidence="2 3" key="1">
    <citation type="submission" date="2024-03" db="EMBL/GenBank/DDBJ databases">
        <title>YIM 134122 draft genome.</title>
        <authorList>
            <person name="Zuo S."/>
            <person name="Xiong L."/>
        </authorList>
    </citation>
    <scope>NUCLEOTIDE SEQUENCE [LARGE SCALE GENOMIC DNA]</scope>
    <source>
        <strain evidence="2 3">YIM 134122</strain>
    </source>
</reference>
<feature type="transmembrane region" description="Helical" evidence="1">
    <location>
        <begin position="172"/>
        <end position="191"/>
    </location>
</feature>
<organism evidence="2 3">
    <name type="scientific">Leifsonia stereocauli</name>
    <dbReference type="NCBI Taxonomy" id="3134136"/>
    <lineage>
        <taxon>Bacteria</taxon>
        <taxon>Bacillati</taxon>
        <taxon>Actinomycetota</taxon>
        <taxon>Actinomycetes</taxon>
        <taxon>Micrococcales</taxon>
        <taxon>Microbacteriaceae</taxon>
        <taxon>Leifsonia</taxon>
    </lineage>
</organism>
<dbReference type="RefSeq" id="WP_342113781.1">
    <property type="nucleotide sequence ID" value="NZ_JBCAUN010000002.1"/>
</dbReference>
<protein>
    <submittedName>
        <fullName evidence="2">Uncharacterized protein</fullName>
    </submittedName>
</protein>
<keyword evidence="1" id="KW-0812">Transmembrane</keyword>
<feature type="transmembrane region" description="Helical" evidence="1">
    <location>
        <begin position="117"/>
        <end position="137"/>
    </location>
</feature>
<feature type="transmembrane region" description="Helical" evidence="1">
    <location>
        <begin position="80"/>
        <end position="97"/>
    </location>
</feature>
<evidence type="ECO:0000313" key="2">
    <source>
        <dbReference type="EMBL" id="MEN1946977.1"/>
    </source>
</evidence>
<evidence type="ECO:0000313" key="3">
    <source>
        <dbReference type="Proteomes" id="UP001425155"/>
    </source>
</evidence>
<sequence>MMAARATPLDATTPDPPEGARFERWIGFLGNVIAPATLIGALLFYFGYVSSRAQYDYFGVDVDVIGLGTQDYVMRSPQPLLVPLLVFVLLGGGLVAVHAGVMRRSDRPGFGRRMRRVVVAGLIVLAVGVILLLLYPVVGSWPLYPLVTPLVIAAGGGSAAYALAALRPRPRLALVVLLWLAVAAALFWATATIAQWSGRGIAQAQARDLGRLPSVIIDTQQRLFLPTEAGVDELELPDSAEEKFRYRYWGLRLLIVGDDRMFLVPDAWSNRDTTLVVPLDGSSRVQFQFRNDAPR</sequence>
<feature type="transmembrane region" description="Helical" evidence="1">
    <location>
        <begin position="143"/>
        <end position="165"/>
    </location>
</feature>
<dbReference type="Proteomes" id="UP001425155">
    <property type="component" value="Unassembled WGS sequence"/>
</dbReference>
<keyword evidence="1" id="KW-0472">Membrane</keyword>
<gene>
    <name evidence="2" type="ORF">WJX64_10500</name>
</gene>
<keyword evidence="3" id="KW-1185">Reference proteome</keyword>